<dbReference type="RefSeq" id="WP_015474442.1">
    <property type="nucleotide sequence ID" value="NC_020819.1"/>
</dbReference>
<organism evidence="2 3">
    <name type="scientific">Levilactobacillus brevis KB290</name>
    <dbReference type="NCBI Taxonomy" id="1001583"/>
    <lineage>
        <taxon>Bacteria</taxon>
        <taxon>Bacillati</taxon>
        <taxon>Bacillota</taxon>
        <taxon>Bacilli</taxon>
        <taxon>Lactobacillales</taxon>
        <taxon>Lactobacillaceae</taxon>
        <taxon>Levilactobacillus</taxon>
    </lineage>
</organism>
<sequence length="256" mass="28247">MKIEHASDLKRGTDFTALIYAQPGTGKTSTLRYLKGKTLVVDIDRTTNVLAGSPNIDIVKLDTKHPLEGARSLLLEISRGYQGVYDNIAIDNLSEFEQAWLGEKANESKTKAGADMGIPQMNDYNQLGFYLPDMIRFINSWPGVNKVYTAWETTRQIETPSGQTFNQFTPQIREKIVTNVMGLMNLVGRMVISDKTGQRGFILHPSNAVFAKNQLDDRKFALPEDLFTKIGGDVDVSTSPVPNGPSQPGPASPRKG</sequence>
<dbReference type="Pfam" id="PF13479">
    <property type="entry name" value="AAA_24"/>
    <property type="match status" value="1"/>
</dbReference>
<dbReference type="InterPro" id="IPR006505">
    <property type="entry name" value="Phage_nucleotide-bp"/>
</dbReference>
<dbReference type="Proteomes" id="UP000012042">
    <property type="component" value="Chromosome"/>
</dbReference>
<evidence type="ECO:0008006" key="4">
    <source>
        <dbReference type="Google" id="ProtNLM"/>
    </source>
</evidence>
<evidence type="ECO:0000313" key="2">
    <source>
        <dbReference type="EMBL" id="BAN07801.1"/>
    </source>
</evidence>
<dbReference type="PATRIC" id="fig|1001583.3.peg.2149"/>
<accession>M5B1H0</accession>
<reference evidence="2 3" key="1">
    <citation type="journal article" date="2013" name="PLoS ONE">
        <title>Genomic Analysis by Deep Sequencing of the Probiotic Lactobacillus brevis KB290 Harboring Nine Plasmids Reveals Genomic Stability.</title>
        <authorList>
            <person name="Fukao M."/>
            <person name="Oshima K."/>
            <person name="Morita H."/>
            <person name="Toh H."/>
            <person name="Suda W."/>
            <person name="Kim S.W."/>
            <person name="Suzuki S."/>
            <person name="Yakabe T."/>
            <person name="Hattori M."/>
            <person name="Yajima N."/>
        </authorList>
    </citation>
    <scope>NUCLEOTIDE SEQUENCE [LARGE SCALE GENOMIC DNA]</scope>
    <source>
        <strain evidence="2 3">KB290</strain>
    </source>
</reference>
<evidence type="ECO:0000313" key="3">
    <source>
        <dbReference type="Proteomes" id="UP000012042"/>
    </source>
</evidence>
<feature type="compositionally biased region" description="Pro residues" evidence="1">
    <location>
        <begin position="242"/>
        <end position="256"/>
    </location>
</feature>
<evidence type="ECO:0000256" key="1">
    <source>
        <dbReference type="SAM" id="MobiDB-lite"/>
    </source>
</evidence>
<dbReference type="HOGENOM" id="CLU_105378_0_0_9"/>
<dbReference type="KEGG" id="lbk:LVISKB_2166"/>
<dbReference type="EMBL" id="AP012167">
    <property type="protein sequence ID" value="BAN07801.1"/>
    <property type="molecule type" value="Genomic_DNA"/>
</dbReference>
<proteinExistence type="predicted"/>
<name>M5B1H0_LEVBR</name>
<dbReference type="AlphaFoldDB" id="M5B1H0"/>
<gene>
    <name evidence="2" type="ORF">LVISKB_2166</name>
</gene>
<feature type="region of interest" description="Disordered" evidence="1">
    <location>
        <begin position="232"/>
        <end position="256"/>
    </location>
</feature>
<protein>
    <recommendedName>
        <fullName evidence="4">Phage nucleotide-binding protein</fullName>
    </recommendedName>
</protein>
<dbReference type="NCBIfam" id="TIGR01618">
    <property type="entry name" value="phage_P_loop"/>
    <property type="match status" value="1"/>
</dbReference>